<dbReference type="KEGG" id="sniv:SFSGTM_13590"/>
<protein>
    <submittedName>
        <fullName evidence="1">Uncharacterized protein</fullName>
    </submittedName>
</protein>
<gene>
    <name evidence="1" type="ORF">SFSGTM_13590</name>
</gene>
<reference evidence="2" key="1">
    <citation type="submission" date="2019-11" db="EMBL/GenBank/DDBJ databases">
        <title>Isolation and characterization of a novel species in the genus Sulfuriferula.</title>
        <authorList>
            <person name="Mochizuki J."/>
            <person name="Kojima H."/>
            <person name="Fukui M."/>
        </authorList>
    </citation>
    <scope>NUCLEOTIDE SEQUENCE [LARGE SCALE GENOMIC DNA]</scope>
    <source>
        <strain evidence="2">SGTM</strain>
    </source>
</reference>
<sequence length="103" mass="11992">MDADFVQLQLITRLKLQLKRQLNIKMDIRQFMVDRDYAKQMLQLADESDDEDLILYSLQIAGQFGWLGKKPSVVKKPFFEPAKVKPEPAPEVETSRYLYGTRG</sequence>
<dbReference type="AlphaFoldDB" id="A0A809RPA0"/>
<name>A0A809RPA0_9PROT</name>
<organism evidence="1 2">
    <name type="scientific">Sulfuriferula nivalis</name>
    <dbReference type="NCBI Taxonomy" id="2675298"/>
    <lineage>
        <taxon>Bacteria</taxon>
        <taxon>Pseudomonadati</taxon>
        <taxon>Pseudomonadota</taxon>
        <taxon>Betaproteobacteria</taxon>
        <taxon>Nitrosomonadales</taxon>
        <taxon>Sulfuricellaceae</taxon>
        <taxon>Sulfuriferula</taxon>
    </lineage>
</organism>
<keyword evidence="2" id="KW-1185">Reference proteome</keyword>
<dbReference type="EMBL" id="AP021881">
    <property type="protein sequence ID" value="BBP00651.1"/>
    <property type="molecule type" value="Genomic_DNA"/>
</dbReference>
<proteinExistence type="predicted"/>
<evidence type="ECO:0000313" key="1">
    <source>
        <dbReference type="EMBL" id="BBP00651.1"/>
    </source>
</evidence>
<dbReference type="RefSeq" id="WP_162084545.1">
    <property type="nucleotide sequence ID" value="NZ_AP021881.1"/>
</dbReference>
<evidence type="ECO:0000313" key="2">
    <source>
        <dbReference type="Proteomes" id="UP000463939"/>
    </source>
</evidence>
<dbReference type="Proteomes" id="UP000463939">
    <property type="component" value="Chromosome"/>
</dbReference>
<accession>A0A809RPA0</accession>